<sequence length="724" mass="79128">MGREREKKASVQQLWQAKPRAVEAGTVASAAQKVPSKEELGGVYEEDEEEEEGLGVEQVGAMRGGAAEGSAGAMRDQQARTKVVVRHLPPSLSEQVFLEQIESKYADTYIWVAFYPGKSSHRRQIHSRAYINFQNSENVVDFYEDFDGHVFVSERGAQCKAMVEYAPHQRPPSLSLKKDIREGTIFKDPEYVEFLGMSAKPIEYLPSAEVQLERREAEKAAILASGGVRESVIITPLMEYVRHKRAAKAAPQRSNSFSGKSALQGGITGASPKGFSSKKRGAVRLKSNTQMHSMDSAVPTIASQKEVHLASLKEEYHGNREAVGKRKNDRDEVKDKKVVHEAASSVPTFRGNSTYASTDGTKEFASRYSPKELTENAAIGSSAKPEVFYAATCPDNAIRSSHFFSASFGRSYSSVFYAYVRKDVIVNKREILRRKQPVEKVKEDSIELANANSSYLNKESGAISQKHRPPVSPKVTSAVQQQQGASPPGGRVSMNITSKVNRRESAAKSSRGGVSLSKEQMLPTQQVLFNLESKVPTDGVTSNPSSIHSVSPVPGSDRQDTRRVKNKDRPDRPVWTPRRRADNPQRADFSMPMAPSMKSSESLPPLLTGSSNSSTEKGDKSSYNQKSVPGMGERESEQQLIGLSFDHESFDGNHGSIVDSISESLTLGSTKPGSRGDRIISGVKEHNGVTMPPDGGKSAKRAGGAVVFTANEKQMWVAKSTLGP</sequence>
<evidence type="ECO:0000313" key="2">
    <source>
        <dbReference type="Proteomes" id="UP001162992"/>
    </source>
</evidence>
<protein>
    <submittedName>
        <fullName evidence="1">Uncharacterized protein</fullName>
    </submittedName>
</protein>
<gene>
    <name evidence="1" type="ORF">O6H91_05G111200</name>
</gene>
<evidence type="ECO:0000313" key="1">
    <source>
        <dbReference type="EMBL" id="KAJ7557092.1"/>
    </source>
</evidence>
<dbReference type="EMBL" id="CM055096">
    <property type="protein sequence ID" value="KAJ7557092.1"/>
    <property type="molecule type" value="Genomic_DNA"/>
</dbReference>
<proteinExistence type="predicted"/>
<accession>A0ACC2DSH5</accession>
<name>A0ACC2DSH5_DIPCM</name>
<comment type="caution">
    <text evidence="1">The sequence shown here is derived from an EMBL/GenBank/DDBJ whole genome shotgun (WGS) entry which is preliminary data.</text>
</comment>
<keyword evidence="2" id="KW-1185">Reference proteome</keyword>
<reference evidence="2" key="1">
    <citation type="journal article" date="2024" name="Proc. Natl. Acad. Sci. U.S.A.">
        <title>Extraordinary preservation of gene collinearity over three hundred million years revealed in homosporous lycophytes.</title>
        <authorList>
            <person name="Li C."/>
            <person name="Wickell D."/>
            <person name="Kuo L.Y."/>
            <person name="Chen X."/>
            <person name="Nie B."/>
            <person name="Liao X."/>
            <person name="Peng D."/>
            <person name="Ji J."/>
            <person name="Jenkins J."/>
            <person name="Williams M."/>
            <person name="Shu S."/>
            <person name="Plott C."/>
            <person name="Barry K."/>
            <person name="Rajasekar S."/>
            <person name="Grimwood J."/>
            <person name="Han X."/>
            <person name="Sun S."/>
            <person name="Hou Z."/>
            <person name="He W."/>
            <person name="Dai G."/>
            <person name="Sun C."/>
            <person name="Schmutz J."/>
            <person name="Leebens-Mack J.H."/>
            <person name="Li F.W."/>
            <person name="Wang L."/>
        </authorList>
    </citation>
    <scope>NUCLEOTIDE SEQUENCE [LARGE SCALE GENOMIC DNA]</scope>
    <source>
        <strain evidence="2">cv. PW_Plant_1</strain>
    </source>
</reference>
<organism evidence="1 2">
    <name type="scientific">Diphasiastrum complanatum</name>
    <name type="common">Issler's clubmoss</name>
    <name type="synonym">Lycopodium complanatum</name>
    <dbReference type="NCBI Taxonomy" id="34168"/>
    <lineage>
        <taxon>Eukaryota</taxon>
        <taxon>Viridiplantae</taxon>
        <taxon>Streptophyta</taxon>
        <taxon>Embryophyta</taxon>
        <taxon>Tracheophyta</taxon>
        <taxon>Lycopodiopsida</taxon>
        <taxon>Lycopodiales</taxon>
        <taxon>Lycopodiaceae</taxon>
        <taxon>Lycopodioideae</taxon>
        <taxon>Diphasiastrum</taxon>
    </lineage>
</organism>
<dbReference type="Proteomes" id="UP001162992">
    <property type="component" value="Chromosome 5"/>
</dbReference>